<dbReference type="RefSeq" id="XP_067924947.1">
    <property type="nucleotide sequence ID" value="XM_068063077.1"/>
</dbReference>
<proteinExistence type="predicted"/>
<dbReference type="GeneID" id="94426288"/>
<gene>
    <name evidence="1" type="ORF">CSUI_002878</name>
</gene>
<evidence type="ECO:0000313" key="2">
    <source>
        <dbReference type="Proteomes" id="UP000221165"/>
    </source>
</evidence>
<accession>A0A2C6KGW1</accession>
<organism evidence="1 2">
    <name type="scientific">Cystoisospora suis</name>
    <dbReference type="NCBI Taxonomy" id="483139"/>
    <lineage>
        <taxon>Eukaryota</taxon>
        <taxon>Sar</taxon>
        <taxon>Alveolata</taxon>
        <taxon>Apicomplexa</taxon>
        <taxon>Conoidasida</taxon>
        <taxon>Coccidia</taxon>
        <taxon>Eucoccidiorida</taxon>
        <taxon>Eimeriorina</taxon>
        <taxon>Sarcocystidae</taxon>
        <taxon>Cystoisospora</taxon>
    </lineage>
</organism>
<dbReference type="EMBL" id="MIGC01001226">
    <property type="protein sequence ID" value="PHJ23271.1"/>
    <property type="molecule type" value="Genomic_DNA"/>
</dbReference>
<evidence type="ECO:0000313" key="1">
    <source>
        <dbReference type="EMBL" id="PHJ23271.1"/>
    </source>
</evidence>
<name>A0A2C6KGW1_9APIC</name>
<dbReference type="Proteomes" id="UP000221165">
    <property type="component" value="Unassembled WGS sequence"/>
</dbReference>
<sequence>MTAAPLPEPMQIGFLVYLIDLVRCKRGGGWTGEQRVRTGSSTVVIPTKTLAKWLLALRIGSTFSADGYGATIKCSDALSEGSLDAAATGAPLLAVLPSCQLLVEHLKLAGALSGVMESIDKDKYREAFEGVVRLREGLASQAPVSAAAVGRANEAGVAYGASLAHFVLSVPRRGWRVAGLKLHTWNTNLTRRLVDKVYTFVPAAEAPAPHQPGPERSSLLFRKTEAVIRDHADFFARRVGASIFCATGERGGVAVFAEAAAGSLVSKLMQWYTWQAPLPSLEPQSSPKVLSDLTGLLGRIDVKETGGVKLYEVLALILYAMARMNL</sequence>
<dbReference type="VEuPathDB" id="ToxoDB:CSUI_002878"/>
<protein>
    <submittedName>
        <fullName evidence="1">Uncharacterized protein</fullName>
    </submittedName>
</protein>
<comment type="caution">
    <text evidence="1">The sequence shown here is derived from an EMBL/GenBank/DDBJ whole genome shotgun (WGS) entry which is preliminary data.</text>
</comment>
<reference evidence="1 2" key="1">
    <citation type="journal article" date="2017" name="Int. J. Parasitol.">
        <title>The genome of the protozoan parasite Cystoisospora suis and a reverse vaccinology approach to identify vaccine candidates.</title>
        <authorList>
            <person name="Palmieri N."/>
            <person name="Shrestha A."/>
            <person name="Ruttkowski B."/>
            <person name="Beck T."/>
            <person name="Vogl C."/>
            <person name="Tomley F."/>
            <person name="Blake D.P."/>
            <person name="Joachim A."/>
        </authorList>
    </citation>
    <scope>NUCLEOTIDE SEQUENCE [LARGE SCALE GENOMIC DNA]</scope>
    <source>
        <strain evidence="1 2">Wien I</strain>
    </source>
</reference>
<keyword evidence="2" id="KW-1185">Reference proteome</keyword>
<dbReference type="AlphaFoldDB" id="A0A2C6KGW1"/>